<proteinExistence type="predicted"/>
<dbReference type="Proteomes" id="UP001280581">
    <property type="component" value="Unassembled WGS sequence"/>
</dbReference>
<name>A0AAN6RJW0_9PLEO</name>
<dbReference type="AlphaFoldDB" id="A0AAN6RJW0"/>
<feature type="compositionally biased region" description="Basic and acidic residues" evidence="1">
    <location>
        <begin position="700"/>
        <end position="716"/>
    </location>
</feature>
<protein>
    <submittedName>
        <fullName evidence="2">Uncharacterized protein</fullName>
    </submittedName>
</protein>
<feature type="region of interest" description="Disordered" evidence="1">
    <location>
        <begin position="698"/>
        <end position="728"/>
    </location>
</feature>
<evidence type="ECO:0000256" key="1">
    <source>
        <dbReference type="SAM" id="MobiDB-lite"/>
    </source>
</evidence>
<accession>A0AAN6RJW0</accession>
<evidence type="ECO:0000313" key="3">
    <source>
        <dbReference type="Proteomes" id="UP001280581"/>
    </source>
</evidence>
<sequence>MSPGKDFKVIQATDGTAMFFSIGTDDIMYVAREIQSSSTGWKRIDLSSGLSSNFKGASVKAKSFNVSQNVQSMAFDLSLIVTVAESDYLFLSFGNSSNPSSWSNIQWRIVPFDGTDRTGPSTLTIDAVHLANLPNPRFPNGTQTCFVDIYQKPPASNPMKLLDRYYVSLKEAPFWRKHTLPIDLSAGSISCCLGRRENDRIGGIYTFGKIESKQQLIYAPAYNEYDTGIPPRPARLVLPAGSTGVASAMNNSGKSNLFLSCNEGIYVFPPNGQGDEATGNLIVPSTIAANAVDLEALSCGGTTGVFGVNPAGQLFYTHCPAGSELKPESWSPAVALIGDINRYAFFINAKSGNHDLFAHSKGQDIIQLTQNPITTEWVQRRILLPGTDVNHVVSFNSFITKYQYSKSPGNLDRETNVSVTATSPVGVYINDAYYVLKPDLAASVKPDTSGTLTIVQPSETSSAVPYTISVKGTDESTFHDPAAKTRLKFQDLKTVKDLDSATCKNTDGSTSPLIPHGTSDDDKKALLDAFKQFSDAAKDLPKDGTRAKVAAAAKIPSNDAFGFGETTIKLSVGDFFRTIGSAVWERIKAVTIKVINGIVNVVTKIGDAVYHAVLDCVSAVANAVEWVFNKVKVFVKDMIKWVGFIFNWSDIVRTHKVLKNVLFKYAKHSVSQISNVETSVSSGLDDLDDKLREWSGLPDRGGKLGDRAESGKDEKAGYNNPQAGWVGDQTSANLSSSDLEAQKKPAPEGWWAVLEELKSFVEHEGDTVSQTIKDIRTKIIEPYGSLTAVEVVQRLVGVIGSLAVQSAKHIVVLVLRIIRILADKVLDGLDEPIKIPVISALYKRIAGEELTILDLVCLIAAAPATIIYKAITNQTPFPDNQSTQALIEASDYSSIQQLFSGKDAETAARLKSFCVVAEFAGMSGSWFLTLLSKFKLPFVLANKPDEIPGFVFKVTVPIRLLTLLPTIALGCIPEAAGGPGWETTMYMTMASIAFFKTVLDASEIGDKDIYLKVSPYVDYAISAIWIVPAVARLVKDSRRESGYIVLGRAIATDFALMLGPIVWNVADPEVRLIALAVTDGLYLVSAGLGVAAGTMLLRE</sequence>
<keyword evidence="3" id="KW-1185">Reference proteome</keyword>
<dbReference type="EMBL" id="WVTA01000004">
    <property type="protein sequence ID" value="KAK3214387.1"/>
    <property type="molecule type" value="Genomic_DNA"/>
</dbReference>
<gene>
    <name evidence="2" type="ORF">GRF29_28g2934955</name>
</gene>
<comment type="caution">
    <text evidence="2">The sequence shown here is derived from an EMBL/GenBank/DDBJ whole genome shotgun (WGS) entry which is preliminary data.</text>
</comment>
<evidence type="ECO:0000313" key="2">
    <source>
        <dbReference type="EMBL" id="KAK3214387.1"/>
    </source>
</evidence>
<organism evidence="2 3">
    <name type="scientific">Pseudopithomyces chartarum</name>
    <dbReference type="NCBI Taxonomy" id="1892770"/>
    <lineage>
        <taxon>Eukaryota</taxon>
        <taxon>Fungi</taxon>
        <taxon>Dikarya</taxon>
        <taxon>Ascomycota</taxon>
        <taxon>Pezizomycotina</taxon>
        <taxon>Dothideomycetes</taxon>
        <taxon>Pleosporomycetidae</taxon>
        <taxon>Pleosporales</taxon>
        <taxon>Massarineae</taxon>
        <taxon>Didymosphaeriaceae</taxon>
        <taxon>Pseudopithomyces</taxon>
    </lineage>
</organism>
<reference evidence="2 3" key="1">
    <citation type="submission" date="2021-02" db="EMBL/GenBank/DDBJ databases">
        <title>Genome assembly of Pseudopithomyces chartarum.</title>
        <authorList>
            <person name="Jauregui R."/>
            <person name="Singh J."/>
            <person name="Voisey C."/>
        </authorList>
    </citation>
    <scope>NUCLEOTIDE SEQUENCE [LARGE SCALE GENOMIC DNA]</scope>
    <source>
        <strain evidence="2 3">AGR01</strain>
    </source>
</reference>